<reference evidence="1" key="1">
    <citation type="journal article" date="2012" name="PLoS ONE">
        <title>Gene sets for utilization of primary and secondary nutrition supplies in the distal gut of endangered iberian lynx.</title>
        <authorList>
            <person name="Alcaide M."/>
            <person name="Messina E."/>
            <person name="Richter M."/>
            <person name="Bargiela R."/>
            <person name="Peplies J."/>
            <person name="Huws S.A."/>
            <person name="Newbold C.J."/>
            <person name="Golyshin P.N."/>
            <person name="Simon M.A."/>
            <person name="Lopez G."/>
            <person name="Yakimov M.M."/>
            <person name="Ferrer M."/>
        </authorList>
    </citation>
    <scope>NUCLEOTIDE SEQUENCE</scope>
</reference>
<protein>
    <submittedName>
        <fullName evidence="1">Uncharacterized protein</fullName>
    </submittedName>
</protein>
<gene>
    <name evidence="1" type="ORF">EVA_18500</name>
</gene>
<comment type="caution">
    <text evidence="1">The sequence shown here is derived from an EMBL/GenBank/DDBJ whole genome shotgun (WGS) entry which is preliminary data.</text>
</comment>
<evidence type="ECO:0000313" key="1">
    <source>
        <dbReference type="EMBL" id="EJW93392.1"/>
    </source>
</evidence>
<accession>J9FUY3</accession>
<proteinExistence type="predicted"/>
<organism evidence="1">
    <name type="scientific">gut metagenome</name>
    <dbReference type="NCBI Taxonomy" id="749906"/>
    <lineage>
        <taxon>unclassified sequences</taxon>
        <taxon>metagenomes</taxon>
        <taxon>organismal metagenomes</taxon>
    </lineage>
</organism>
<name>J9FUY3_9ZZZZ</name>
<sequence>MRPMGDWSILITLSVSSKPSMPSCSPGRRWAPCSLLAKEL</sequence>
<dbReference type="AlphaFoldDB" id="J9FUY3"/>
<dbReference type="EMBL" id="AMCI01006994">
    <property type="protein sequence ID" value="EJW93392.1"/>
    <property type="molecule type" value="Genomic_DNA"/>
</dbReference>